<sequence>MYSRKKWAVLSGISLLYFILCIVFGYLKYATSDDSIMNLIAAGAYGSPSQYLIFNNIVIGYFLKFMYAVIPFVNWYLWLYLIFNLLSVIVICVVVTDRLPMKASILVAVLINFLLAYDFYSNIQFTQSSTLYGVAGAALILAQFFKEKKSLILMIVANAIIAVGVGARVAGVALMGPFVLTVLLFYKGNLKDKIKKTLIYFTVPVIIAVLMLAANFYAYYMNPEWRYYTDWNNIMSEKRDFGNFNFSWNEEEYLAAGFTETDFKLMDMWLWNDTEYFTLDRLKTMKEIGKNTRVDGFKLNAEVLTDSLEKMGESWKYGAYSVAFLAIAVLALIFFEKRYKIFVILQAFFVLFEYYGLTCFRRIMWRVECGIWVSALFFTLTFLIYEGCVDKFLAKVTTEKYKKTFAICAIVLSAVITIIFGAGKVDTFVNEKHCRVIPEADGMYDKVKAITDLDGFYFTDVDTLYSNLSGARNIFDIDAKYLDFYANVCPFGGWVMPSPIGLYHANLAGIANPARALVERDDVFFICGGEKAGYVYVYLNEKYGPGINMEMVDEVYGAPVWRFSK</sequence>
<feature type="transmembrane region" description="Helical" evidence="1">
    <location>
        <begin position="75"/>
        <end position="96"/>
    </location>
</feature>
<name>A0A1G5EKG1_9FIRM</name>
<gene>
    <name evidence="2" type="ORF">SAMN02910451_01983</name>
</gene>
<feature type="transmembrane region" description="Helical" evidence="1">
    <location>
        <begin position="363"/>
        <end position="385"/>
    </location>
</feature>
<dbReference type="AlphaFoldDB" id="A0A1G5EKG1"/>
<evidence type="ECO:0008006" key="4">
    <source>
        <dbReference type="Google" id="ProtNLM"/>
    </source>
</evidence>
<accession>A0A1G5EKG1</accession>
<keyword evidence="1" id="KW-0472">Membrane</keyword>
<dbReference type="RefSeq" id="WP_074462553.1">
    <property type="nucleotide sequence ID" value="NZ_FMUR01000011.1"/>
</dbReference>
<dbReference type="Proteomes" id="UP000183047">
    <property type="component" value="Unassembled WGS sequence"/>
</dbReference>
<feature type="transmembrane region" description="Helical" evidence="1">
    <location>
        <begin position="7"/>
        <end position="27"/>
    </location>
</feature>
<dbReference type="OrthoDB" id="2000256at2"/>
<evidence type="ECO:0000313" key="2">
    <source>
        <dbReference type="EMBL" id="SCY27465.1"/>
    </source>
</evidence>
<feature type="transmembrane region" description="Helical" evidence="1">
    <location>
        <begin position="317"/>
        <end position="334"/>
    </location>
</feature>
<feature type="transmembrane region" description="Helical" evidence="1">
    <location>
        <begin position="129"/>
        <end position="146"/>
    </location>
</feature>
<keyword evidence="1" id="KW-0812">Transmembrane</keyword>
<organism evidence="2 3">
    <name type="scientific">Butyrivibrio hungatei</name>
    <dbReference type="NCBI Taxonomy" id="185008"/>
    <lineage>
        <taxon>Bacteria</taxon>
        <taxon>Bacillati</taxon>
        <taxon>Bacillota</taxon>
        <taxon>Clostridia</taxon>
        <taxon>Lachnospirales</taxon>
        <taxon>Lachnospiraceae</taxon>
        <taxon>Butyrivibrio</taxon>
    </lineage>
</organism>
<reference evidence="3" key="1">
    <citation type="submission" date="2016-10" db="EMBL/GenBank/DDBJ databases">
        <authorList>
            <person name="Varghese N."/>
            <person name="Submissions S."/>
        </authorList>
    </citation>
    <scope>NUCLEOTIDE SEQUENCE [LARGE SCALE GENOMIC DNA]</scope>
    <source>
        <strain evidence="3">XBD2006</strain>
    </source>
</reference>
<proteinExistence type="predicted"/>
<feature type="transmembrane region" description="Helical" evidence="1">
    <location>
        <begin position="341"/>
        <end position="357"/>
    </location>
</feature>
<dbReference type="EMBL" id="FMUR01000011">
    <property type="protein sequence ID" value="SCY27465.1"/>
    <property type="molecule type" value="Genomic_DNA"/>
</dbReference>
<keyword evidence="3" id="KW-1185">Reference proteome</keyword>
<feature type="transmembrane region" description="Helical" evidence="1">
    <location>
        <begin position="197"/>
        <end position="220"/>
    </location>
</feature>
<evidence type="ECO:0000256" key="1">
    <source>
        <dbReference type="SAM" id="Phobius"/>
    </source>
</evidence>
<evidence type="ECO:0000313" key="3">
    <source>
        <dbReference type="Proteomes" id="UP000183047"/>
    </source>
</evidence>
<protein>
    <recommendedName>
        <fullName evidence="4">Glycosyltransferase RgtA/B/C/D-like domain-containing protein</fullName>
    </recommendedName>
</protein>
<feature type="transmembrane region" description="Helical" evidence="1">
    <location>
        <begin position="405"/>
        <end position="423"/>
    </location>
</feature>
<feature type="transmembrane region" description="Helical" evidence="1">
    <location>
        <begin position="102"/>
        <end position="120"/>
    </location>
</feature>
<feature type="transmembrane region" description="Helical" evidence="1">
    <location>
        <begin position="39"/>
        <end position="63"/>
    </location>
</feature>
<feature type="transmembrane region" description="Helical" evidence="1">
    <location>
        <begin position="152"/>
        <end position="185"/>
    </location>
</feature>
<keyword evidence="1" id="KW-1133">Transmembrane helix</keyword>